<evidence type="ECO:0000313" key="6">
    <source>
        <dbReference type="Proteomes" id="UP000269542"/>
    </source>
</evidence>
<dbReference type="OrthoDB" id="9810636at2"/>
<dbReference type="EMBL" id="LR134476">
    <property type="protein sequence ID" value="VEI12973.1"/>
    <property type="molecule type" value="Genomic_DNA"/>
</dbReference>
<proteinExistence type="inferred from homology"/>
<dbReference type="Proteomes" id="UP000269542">
    <property type="component" value="Chromosome"/>
</dbReference>
<accession>A0A448PDF8</accession>
<evidence type="ECO:0000256" key="2">
    <source>
        <dbReference type="ARBA" id="ARBA00022448"/>
    </source>
</evidence>
<dbReference type="AlphaFoldDB" id="A0A448PDF8"/>
<dbReference type="Gene3D" id="3.40.50.1980">
    <property type="entry name" value="Nitrogenase molybdenum iron protein domain"/>
    <property type="match status" value="2"/>
</dbReference>
<dbReference type="InterPro" id="IPR006311">
    <property type="entry name" value="TAT_signal"/>
</dbReference>
<dbReference type="KEGG" id="tbw:NCTC13354_00671"/>
<evidence type="ECO:0000256" key="3">
    <source>
        <dbReference type="ARBA" id="ARBA00022729"/>
    </source>
</evidence>
<evidence type="ECO:0000256" key="4">
    <source>
        <dbReference type="SAM" id="SignalP"/>
    </source>
</evidence>
<reference evidence="5 6" key="1">
    <citation type="submission" date="2018-12" db="EMBL/GenBank/DDBJ databases">
        <authorList>
            <consortium name="Pathogen Informatics"/>
        </authorList>
    </citation>
    <scope>NUCLEOTIDE SEQUENCE [LARGE SCALE GENOMIC DNA]</scope>
    <source>
        <strain evidence="5 6">NCTC13354</strain>
    </source>
</reference>
<dbReference type="SUPFAM" id="SSF53807">
    <property type="entry name" value="Helical backbone' metal receptor"/>
    <property type="match status" value="1"/>
</dbReference>
<sequence>MSLSRRAFLGIAAAALAAAAASCSPGGVDTEHGPSDGRPVVYASFYPIRSLVEEVAGDEIEVRSFMPDGHDPHMWEPSPQAMKGLAEADLLVVNGANMEAWLPQVEQNFPDLPILKLSEYVDLITYKGAAAIGEFQYLAASPLVPGDNYRLVFGHTHEKNMRAVFFTAPEGTSQDDLVKLGRKTMESEGTPVAQKEDFELVDGEVLDIAMGHESGTVSFKVPEGDANWYFAADRVSQDILSYRIVEEDGTEMPTVPVIDGSSSGTDTITFDPHSWMSVINAKRYCNAIESTLSEQFPEHAKTFSKNRFDTVREITALQAEYKEKFSEAEQKEFVVSHNAFGYLARDFGLQQLSLQGLTTNEAPSLYSLVYSIRYVREAGIDTVYQEYGVQDPGIQIVVEEVDGRVLPLASMEHTNPRDELYEGGYIAYMEMNLANLAESIK</sequence>
<dbReference type="GO" id="GO:0007155">
    <property type="term" value="P:cell adhesion"/>
    <property type="evidence" value="ECO:0007669"/>
    <property type="project" value="InterPro"/>
</dbReference>
<comment type="similarity">
    <text evidence="1">Belongs to the bacterial solute-binding protein 9 family.</text>
</comment>
<feature type="signal peptide" evidence="4">
    <location>
        <begin position="1"/>
        <end position="17"/>
    </location>
</feature>
<evidence type="ECO:0000313" key="5">
    <source>
        <dbReference type="EMBL" id="VEI12973.1"/>
    </source>
</evidence>
<keyword evidence="6" id="KW-1185">Reference proteome</keyword>
<keyword evidence="3 4" id="KW-0732">Signal</keyword>
<dbReference type="PANTHER" id="PTHR42953:SF3">
    <property type="entry name" value="HIGH-AFFINITY ZINC UPTAKE SYSTEM PROTEIN ZNUA"/>
    <property type="match status" value="1"/>
</dbReference>
<dbReference type="PROSITE" id="PS51318">
    <property type="entry name" value="TAT"/>
    <property type="match status" value="1"/>
</dbReference>
<dbReference type="PANTHER" id="PTHR42953">
    <property type="entry name" value="HIGH-AFFINITY ZINC UPTAKE SYSTEM PROTEIN ZNUA-RELATED"/>
    <property type="match status" value="1"/>
</dbReference>
<dbReference type="InterPro" id="IPR050492">
    <property type="entry name" value="Bact_metal-bind_prot9"/>
</dbReference>
<evidence type="ECO:0000256" key="1">
    <source>
        <dbReference type="ARBA" id="ARBA00011028"/>
    </source>
</evidence>
<dbReference type="GO" id="GO:0046872">
    <property type="term" value="F:metal ion binding"/>
    <property type="evidence" value="ECO:0007669"/>
    <property type="project" value="InterPro"/>
</dbReference>
<protein>
    <submittedName>
        <fullName evidence="5">Probable zinc transport system zinc-binding lipoprotein AdcA</fullName>
    </submittedName>
</protein>
<feature type="chain" id="PRO_5039656613" evidence="4">
    <location>
        <begin position="18"/>
        <end position="441"/>
    </location>
</feature>
<dbReference type="InterPro" id="IPR006129">
    <property type="entry name" value="AdhesinB"/>
</dbReference>
<keyword evidence="2" id="KW-0813">Transport</keyword>
<dbReference type="PRINTS" id="PR00691">
    <property type="entry name" value="ADHESINB"/>
</dbReference>
<dbReference type="Pfam" id="PF01297">
    <property type="entry name" value="ZnuA"/>
    <property type="match status" value="1"/>
</dbReference>
<gene>
    <name evidence="5" type="primary">adcA_2</name>
    <name evidence="5" type="ORF">NCTC13354_00671</name>
</gene>
<organism evidence="5 6">
    <name type="scientific">Trueperella bialowiezensis</name>
    <dbReference type="NCBI Taxonomy" id="312285"/>
    <lineage>
        <taxon>Bacteria</taxon>
        <taxon>Bacillati</taxon>
        <taxon>Actinomycetota</taxon>
        <taxon>Actinomycetes</taxon>
        <taxon>Actinomycetales</taxon>
        <taxon>Actinomycetaceae</taxon>
        <taxon>Trueperella</taxon>
    </lineage>
</organism>
<name>A0A448PDF8_9ACTO</name>
<dbReference type="InterPro" id="IPR006127">
    <property type="entry name" value="ZnuA-like"/>
</dbReference>
<dbReference type="PROSITE" id="PS51257">
    <property type="entry name" value="PROKAR_LIPOPROTEIN"/>
    <property type="match status" value="1"/>
</dbReference>
<dbReference type="GO" id="GO:0030001">
    <property type="term" value="P:metal ion transport"/>
    <property type="evidence" value="ECO:0007669"/>
    <property type="project" value="InterPro"/>
</dbReference>
<keyword evidence="5" id="KW-0449">Lipoprotein</keyword>
<dbReference type="RefSeq" id="WP_126416137.1">
    <property type="nucleotide sequence ID" value="NZ_LR134476.1"/>
</dbReference>